<reference evidence="10" key="1">
    <citation type="submission" date="2014-03" db="EMBL/GenBank/DDBJ databases">
        <authorList>
            <person name="Aksoy S."/>
            <person name="Warren W."/>
            <person name="Wilson R.K."/>
        </authorList>
    </citation>
    <scope>NUCLEOTIDE SEQUENCE [LARGE SCALE GENOMIC DNA]</scope>
    <source>
        <strain evidence="10">IAEA</strain>
    </source>
</reference>
<dbReference type="Pfam" id="PF12317">
    <property type="entry name" value="IFT46_B_C"/>
    <property type="match status" value="1"/>
</dbReference>
<evidence type="ECO:0000256" key="8">
    <source>
        <dbReference type="SAM" id="MobiDB-lite"/>
    </source>
</evidence>
<dbReference type="GO" id="GO:0060271">
    <property type="term" value="P:cilium assembly"/>
    <property type="evidence" value="ECO:0007669"/>
    <property type="project" value="TreeGrafter"/>
</dbReference>
<dbReference type="GO" id="GO:0031514">
    <property type="term" value="C:motile cilium"/>
    <property type="evidence" value="ECO:0007669"/>
    <property type="project" value="TreeGrafter"/>
</dbReference>
<evidence type="ECO:0000313" key="10">
    <source>
        <dbReference type="Proteomes" id="UP000091820"/>
    </source>
</evidence>
<dbReference type="STRING" id="37001.A0A1A9WK71"/>
<dbReference type="Proteomes" id="UP000091820">
    <property type="component" value="Unassembled WGS sequence"/>
</dbReference>
<dbReference type="GO" id="GO:0030992">
    <property type="term" value="C:intraciliary transport particle B"/>
    <property type="evidence" value="ECO:0007669"/>
    <property type="project" value="TreeGrafter"/>
</dbReference>
<sequence>MNFYDEEITISGSDIKPPSNAKVMSLNVGASGNQRMMSAGRQRTMFHGNSTDDDGLLQGIIDHDDDDDDDDDIDDDDDDDDDDDNEEDDNDVQLNRQPQRNSSKQQLMDIPRRDTLKHSQVRPTSRTRPKLSKNNTELSDTDSEGAHISQKQEQSNQKSSTKATNEQFSIMPEQWEHLSLPQEFKDLFTYILKYTPQYIDTPYLLQPFIPEYVPAIGDVDAFLKVNLPTLLQPERSIEVQDHLQKLGLNFLDEPSGNQSEPSLLRMKLRSVLTGSGVNSRSVSASLVPVAKSSKDIDRWIAEVEQVHMSQSVYDSQPRKDVDQMIMNWPRSYENAGDTIRDAYQRCLSEQISLIEYIRILCHHLDIDGPLESQTDYLLSVQTLFALYLAANQAWE</sequence>
<dbReference type="PANTHER" id="PTHR13376">
    <property type="entry name" value="INTRAFLAGELLAR TRANSPORT PROTEIN 46 HOMOLOG"/>
    <property type="match status" value="1"/>
</dbReference>
<evidence type="ECO:0000313" key="9">
    <source>
        <dbReference type="EnsemblMetazoa" id="GBRI022711-PA"/>
    </source>
</evidence>
<proteinExistence type="inferred from homology"/>
<keyword evidence="6" id="KW-0206">Cytoskeleton</keyword>
<dbReference type="EnsemblMetazoa" id="GBRI022711-RA">
    <property type="protein sequence ID" value="GBRI022711-PA"/>
    <property type="gene ID" value="GBRI022711"/>
</dbReference>
<keyword evidence="4" id="KW-0963">Cytoplasm</keyword>
<evidence type="ECO:0000256" key="5">
    <source>
        <dbReference type="ARBA" id="ARBA00023069"/>
    </source>
</evidence>
<dbReference type="GO" id="GO:0042073">
    <property type="term" value="P:intraciliary transport"/>
    <property type="evidence" value="ECO:0007669"/>
    <property type="project" value="InterPro"/>
</dbReference>
<feature type="region of interest" description="Disordered" evidence="8">
    <location>
        <begin position="45"/>
        <end position="165"/>
    </location>
</feature>
<dbReference type="GO" id="GO:0005815">
    <property type="term" value="C:microtubule organizing center"/>
    <property type="evidence" value="ECO:0007669"/>
    <property type="project" value="TreeGrafter"/>
</dbReference>
<keyword evidence="10" id="KW-1185">Reference proteome</keyword>
<evidence type="ECO:0000256" key="7">
    <source>
        <dbReference type="ARBA" id="ARBA00023273"/>
    </source>
</evidence>
<dbReference type="InterPro" id="IPR022088">
    <property type="entry name" value="Intraflagellar_transp_cmplxB"/>
</dbReference>
<dbReference type="VEuPathDB" id="VectorBase:GBRI022711"/>
<keyword evidence="7" id="KW-0966">Cell projection</keyword>
<evidence type="ECO:0000256" key="3">
    <source>
        <dbReference type="ARBA" id="ARBA00017206"/>
    </source>
</evidence>
<evidence type="ECO:0000256" key="1">
    <source>
        <dbReference type="ARBA" id="ARBA00004120"/>
    </source>
</evidence>
<organism evidence="9 10">
    <name type="scientific">Glossina brevipalpis</name>
    <dbReference type="NCBI Taxonomy" id="37001"/>
    <lineage>
        <taxon>Eukaryota</taxon>
        <taxon>Metazoa</taxon>
        <taxon>Ecdysozoa</taxon>
        <taxon>Arthropoda</taxon>
        <taxon>Hexapoda</taxon>
        <taxon>Insecta</taxon>
        <taxon>Pterygota</taxon>
        <taxon>Neoptera</taxon>
        <taxon>Endopterygota</taxon>
        <taxon>Diptera</taxon>
        <taxon>Brachycera</taxon>
        <taxon>Muscomorpha</taxon>
        <taxon>Hippoboscoidea</taxon>
        <taxon>Glossinidae</taxon>
        <taxon>Glossina</taxon>
    </lineage>
</organism>
<keyword evidence="5" id="KW-0969">Cilium</keyword>
<evidence type="ECO:0000256" key="2">
    <source>
        <dbReference type="ARBA" id="ARBA00007700"/>
    </source>
</evidence>
<reference evidence="9" key="2">
    <citation type="submission" date="2020-05" db="UniProtKB">
        <authorList>
            <consortium name="EnsemblMetazoa"/>
        </authorList>
    </citation>
    <scope>IDENTIFICATION</scope>
    <source>
        <strain evidence="9">IAEA</strain>
    </source>
</reference>
<evidence type="ECO:0000256" key="4">
    <source>
        <dbReference type="ARBA" id="ARBA00022490"/>
    </source>
</evidence>
<feature type="compositionally biased region" description="Low complexity" evidence="8">
    <location>
        <begin position="149"/>
        <end position="162"/>
    </location>
</feature>
<dbReference type="PANTHER" id="PTHR13376:SF0">
    <property type="entry name" value="INTRAFLAGELLAR TRANSPORT PROTEIN 46 HOMOLOG"/>
    <property type="match status" value="1"/>
</dbReference>
<evidence type="ECO:0000256" key="6">
    <source>
        <dbReference type="ARBA" id="ARBA00023212"/>
    </source>
</evidence>
<comment type="similarity">
    <text evidence="2">Belongs to the IFT46 family.</text>
</comment>
<feature type="compositionally biased region" description="Acidic residues" evidence="8">
    <location>
        <begin position="63"/>
        <end position="91"/>
    </location>
</feature>
<feature type="compositionally biased region" description="Polar residues" evidence="8">
    <location>
        <begin position="92"/>
        <end position="106"/>
    </location>
</feature>
<protein>
    <recommendedName>
        <fullName evidence="3">Intraflagellar transport protein 46 homolog</fullName>
    </recommendedName>
</protein>
<accession>A0A1A9WK71</accession>
<name>A0A1A9WK71_9MUSC</name>
<dbReference type="AlphaFoldDB" id="A0A1A9WK71"/>
<comment type="subcellular location">
    <subcellularLocation>
        <location evidence="1">Cytoplasm</location>
        <location evidence="1">Cytoskeleton</location>
        <location evidence="1">Cilium basal body</location>
    </subcellularLocation>
</comment>